<keyword evidence="1" id="KW-1133">Transmembrane helix</keyword>
<name>A0A2T7U9C4_9BURK</name>
<feature type="transmembrane region" description="Helical" evidence="1">
    <location>
        <begin position="97"/>
        <end position="116"/>
    </location>
</feature>
<keyword evidence="3" id="KW-1185">Reference proteome</keyword>
<dbReference type="Proteomes" id="UP000037507">
    <property type="component" value="Unassembled WGS sequence"/>
</dbReference>
<keyword evidence="1" id="KW-0472">Membrane</keyword>
<proteinExistence type="predicted"/>
<comment type="caution">
    <text evidence="2">The sequence shown here is derived from an EMBL/GenBank/DDBJ whole genome shotgun (WGS) entry which is preliminary data.</text>
</comment>
<feature type="transmembrane region" description="Helical" evidence="1">
    <location>
        <begin position="122"/>
        <end position="140"/>
    </location>
</feature>
<gene>
    <name evidence="2" type="ORF">H663_018005</name>
</gene>
<feature type="transmembrane region" description="Helical" evidence="1">
    <location>
        <begin position="43"/>
        <end position="62"/>
    </location>
</feature>
<evidence type="ECO:0000313" key="2">
    <source>
        <dbReference type="EMBL" id="PVE41296.1"/>
    </source>
</evidence>
<reference evidence="2" key="1">
    <citation type="submission" date="2017-04" db="EMBL/GenBank/DDBJ databases">
        <title>Unexpected and diverse lifestyles within the genus Limnohabitans.</title>
        <authorList>
            <person name="Kasalicky V."/>
            <person name="Mehrshad M."/>
            <person name="Andrei S.-A."/>
            <person name="Salcher M."/>
            <person name="Kratochvilova H."/>
            <person name="Simek K."/>
            <person name="Ghai R."/>
        </authorList>
    </citation>
    <scope>NUCLEOTIDE SEQUENCE [LARGE SCALE GENOMIC DNA]</scope>
    <source>
        <strain evidence="2">II-D5</strain>
    </source>
</reference>
<feature type="transmembrane region" description="Helical" evidence="1">
    <location>
        <begin position="12"/>
        <end position="31"/>
    </location>
</feature>
<evidence type="ECO:0000256" key="1">
    <source>
        <dbReference type="SAM" id="Phobius"/>
    </source>
</evidence>
<accession>A0A2T7U9C4</accession>
<protein>
    <submittedName>
        <fullName evidence="2">Uncharacterized protein</fullName>
    </submittedName>
</protein>
<dbReference type="AlphaFoldDB" id="A0A2T7U9C4"/>
<dbReference type="EMBL" id="LFYT02000033">
    <property type="protein sequence ID" value="PVE41296.1"/>
    <property type="molecule type" value="Genomic_DNA"/>
</dbReference>
<sequence>MQIYFQGEKLEALVFILPAGLISLVVGAWLMTDSPTSFARGVAIPFLLMGLLMTTVGAVVGYRSPAQVQALEQSLKTNPHAAVTEELTRMSKVNKAWPVYLAIWGLLGVAGLALRFLTSADLLQGIGIALVLFAGVGLLVDGFAERRTHPYTSALHALG</sequence>
<organism evidence="2 3">
    <name type="scientific">Limnohabitans planktonicus II-D5</name>
    <dbReference type="NCBI Taxonomy" id="1293045"/>
    <lineage>
        <taxon>Bacteria</taxon>
        <taxon>Pseudomonadati</taxon>
        <taxon>Pseudomonadota</taxon>
        <taxon>Betaproteobacteria</taxon>
        <taxon>Burkholderiales</taxon>
        <taxon>Comamonadaceae</taxon>
        <taxon>Limnohabitans</taxon>
    </lineage>
</organism>
<dbReference type="STRING" id="1293045.H663_04435"/>
<evidence type="ECO:0000313" key="3">
    <source>
        <dbReference type="Proteomes" id="UP000037507"/>
    </source>
</evidence>
<keyword evidence="1" id="KW-0812">Transmembrane</keyword>